<dbReference type="Pfam" id="PF19044">
    <property type="entry name" value="P-loop_TraG"/>
    <property type="match status" value="2"/>
</dbReference>
<dbReference type="Gene3D" id="1.10.8.730">
    <property type="match status" value="1"/>
</dbReference>
<dbReference type="InterPro" id="IPR053155">
    <property type="entry name" value="F-pilin_assembly_TraC"/>
</dbReference>
<gene>
    <name evidence="2" type="ORF">A2557_11830</name>
</gene>
<sequence length="902" mass="102137">MSGITARQTLNFLKHWVEGPIPGPTVAALESLTERDRFSQFLPWMSYSPKDEFYFLEDDSLGFLWECVPHCYSSDESAKKLESIFRDVLPENTVVSFILYADPFIEPILDGFKGKKTRDLPIIREAAEELSAYFRKGTQGLGNMQGIPVRHYRLFVSVKIPAMAASKANLDMVNLKVSLNEKLKSAGFQPTIMAPVQLLEFFRRLTDPSWGPQVTHYDPAIPINDQAIKADLVIESGMDGLKIGENHWLCQTVKRTPKNWNVLQMNKILGGMEGITSDSSQITTPYLLCVNLVIRDLRTTLHRRAAILNNQKSFGTFGKTLAAMREEHNWALARYENNEKFVLCMPIFWTWSKDKEELAMIATRVKTLWENEGFVMQRDRGILTTLFLCSLPFGLRTQHKMVEKLQRDFPVPVETAVKLLPTQADFTGIGIPSLLFVGRKGQLSMMDIINKGSTNMNGFVAAGSGGGKSFLINYILFNYFGMGAKIRIIDIGFSYKKMATMLGARYLEFSAEQEICVNPFGTMRSAQADDEAFNIAVDQVSGIFLMMAVPVGEPAQSQKGLINEAVRWAWEQREEEAITDDVMYFLDHLEELYLSKKTSAMVMDLFTEKSNAQNPESELSKPLEKVPEKHVMEAMLNSVRDAVIPETEASYERGTIKKLDQGFKDQLVRIGHGLSMALKDYSTQGPYAKYFCGPATFNIGNDDMVILELEQLKAQPTLFKLITTIVVNAVTLDLYLSDRSQPRLIVFDEAWQFLTPGSLIGKMIEEGYRRARKYNGSFTTVTQSILDLEKFGPVGDVIMANSSYKWFLASVDFNRAREKKLIDYDEFTMRILNTVQTQRGMYSEIFVKTDKSFGVVRLAIDPFSYYVYTSDPEEVSAIEQLVATGLTYPEAIRELIRRRKGP</sequence>
<dbReference type="PANTHER" id="PTHR38467">
    <property type="match status" value="1"/>
</dbReference>
<protein>
    <recommendedName>
        <fullName evidence="1">TraG P-loop domain-containing protein</fullName>
    </recommendedName>
</protein>
<dbReference type="SUPFAM" id="SSF52540">
    <property type="entry name" value="P-loop containing nucleoside triphosphate hydrolases"/>
    <property type="match status" value="1"/>
</dbReference>
<name>A0A1F6GU60_9PROT</name>
<dbReference type="CDD" id="cd01127">
    <property type="entry name" value="TrwB_TraG_TraD_VirD4"/>
    <property type="match status" value="1"/>
</dbReference>
<comment type="caution">
    <text evidence="2">The sequence shown here is derived from an EMBL/GenBank/DDBJ whole genome shotgun (WGS) entry which is preliminary data.</text>
</comment>
<evidence type="ECO:0000313" key="2">
    <source>
        <dbReference type="EMBL" id="OGH01697.1"/>
    </source>
</evidence>
<dbReference type="InterPro" id="IPR043964">
    <property type="entry name" value="P-loop_TraG"/>
</dbReference>
<evidence type="ECO:0000259" key="1">
    <source>
        <dbReference type="Pfam" id="PF19044"/>
    </source>
</evidence>
<dbReference type="Gene3D" id="3.40.50.300">
    <property type="entry name" value="P-loop containing nucleotide triphosphate hydrolases"/>
    <property type="match status" value="2"/>
</dbReference>
<proteinExistence type="predicted"/>
<dbReference type="PANTHER" id="PTHR38467:SF1">
    <property type="entry name" value="CONJUGATIVE TRANSFER: ASSEMBLY"/>
    <property type="match status" value="1"/>
</dbReference>
<dbReference type="EMBL" id="MFNF01000030">
    <property type="protein sequence ID" value="OGH01697.1"/>
    <property type="molecule type" value="Genomic_DNA"/>
</dbReference>
<reference evidence="2 3" key="1">
    <citation type="journal article" date="2016" name="Nat. Commun.">
        <title>Thousands of microbial genomes shed light on interconnected biogeochemical processes in an aquifer system.</title>
        <authorList>
            <person name="Anantharaman K."/>
            <person name="Brown C.T."/>
            <person name="Hug L.A."/>
            <person name="Sharon I."/>
            <person name="Castelle C.J."/>
            <person name="Probst A.J."/>
            <person name="Thomas B.C."/>
            <person name="Singh A."/>
            <person name="Wilkins M.J."/>
            <person name="Karaoz U."/>
            <person name="Brodie E.L."/>
            <person name="Williams K.H."/>
            <person name="Hubbard S.S."/>
            <person name="Banfield J.F."/>
        </authorList>
    </citation>
    <scope>NUCLEOTIDE SEQUENCE [LARGE SCALE GENOMIC DNA]</scope>
</reference>
<organism evidence="2 3">
    <name type="scientific">Candidatus Lambdaproteobacteria bacterium RIFOXYD2_FULL_56_26</name>
    <dbReference type="NCBI Taxonomy" id="1817773"/>
    <lineage>
        <taxon>Bacteria</taxon>
        <taxon>Pseudomonadati</taxon>
        <taxon>Pseudomonadota</taxon>
        <taxon>Candidatus Lambdaproteobacteria</taxon>
    </lineage>
</organism>
<dbReference type="Pfam" id="PF11130">
    <property type="entry name" value="TraC_F_IV"/>
    <property type="match status" value="1"/>
</dbReference>
<dbReference type="Proteomes" id="UP000177583">
    <property type="component" value="Unassembled WGS sequence"/>
</dbReference>
<feature type="domain" description="TraG P-loop" evidence="1">
    <location>
        <begin position="452"/>
        <end position="532"/>
    </location>
</feature>
<dbReference type="InterPro" id="IPR027417">
    <property type="entry name" value="P-loop_NTPase"/>
</dbReference>
<accession>A0A1F6GU60</accession>
<dbReference type="InterPro" id="IPR025955">
    <property type="entry name" value="TraC/Conjuga_ATPase"/>
</dbReference>
<feature type="domain" description="TraG P-loop" evidence="1">
    <location>
        <begin position="674"/>
        <end position="897"/>
    </location>
</feature>
<dbReference type="AlphaFoldDB" id="A0A1F6GU60"/>
<evidence type="ECO:0000313" key="3">
    <source>
        <dbReference type="Proteomes" id="UP000177583"/>
    </source>
</evidence>